<evidence type="ECO:0000256" key="4">
    <source>
        <dbReference type="ARBA" id="ARBA00022833"/>
    </source>
</evidence>
<protein>
    <submittedName>
        <fullName evidence="6">Peptidase M10A and M12B, matrixin and adamalysin</fullName>
    </submittedName>
</protein>
<reference evidence="6" key="1">
    <citation type="submission" date="2012-09" db="EMBL/GenBank/DDBJ databases">
        <title>Metagenomic Characterization of a Microbial Community in Wastewater Detects High Levels of Antibiotic Resistance.</title>
        <authorList>
            <person name="Abrams M."/>
            <person name="Caldwell A."/>
            <person name="Vandaei E."/>
            <person name="Lee W."/>
            <person name="Perrott J."/>
            <person name="Khan S.Y."/>
            <person name="Ta J."/>
            <person name="Romero D."/>
            <person name="Nguyen V."/>
            <person name="Pourmand N."/>
            <person name="Ouverney C.C."/>
        </authorList>
    </citation>
    <scope>NUCLEOTIDE SEQUENCE</scope>
</reference>
<dbReference type="Gene3D" id="3.40.390.10">
    <property type="entry name" value="Collagenase (Catalytic Domain)"/>
    <property type="match status" value="1"/>
</dbReference>
<evidence type="ECO:0000256" key="2">
    <source>
        <dbReference type="ARBA" id="ARBA00022723"/>
    </source>
</evidence>
<keyword evidence="4" id="KW-0862">Zinc</keyword>
<dbReference type="InterPro" id="IPR024079">
    <property type="entry name" value="MetalloPept_cat_dom_sf"/>
</dbReference>
<name>L7W0Z4_9BACT</name>
<evidence type="ECO:0000259" key="5">
    <source>
        <dbReference type="SMART" id="SM00235"/>
    </source>
</evidence>
<evidence type="ECO:0000256" key="3">
    <source>
        <dbReference type="ARBA" id="ARBA00022801"/>
    </source>
</evidence>
<keyword evidence="2" id="KW-0479">Metal-binding</keyword>
<dbReference type="EMBL" id="JX649895">
    <property type="protein sequence ID" value="AGC72200.1"/>
    <property type="molecule type" value="Genomic_DNA"/>
</dbReference>
<dbReference type="GO" id="GO:0004222">
    <property type="term" value="F:metalloendopeptidase activity"/>
    <property type="evidence" value="ECO:0007669"/>
    <property type="project" value="InterPro"/>
</dbReference>
<evidence type="ECO:0000313" key="6">
    <source>
        <dbReference type="EMBL" id="AGC72200.1"/>
    </source>
</evidence>
<dbReference type="InterPro" id="IPR006026">
    <property type="entry name" value="Peptidase_Metallo"/>
</dbReference>
<dbReference type="GO" id="GO:0031012">
    <property type="term" value="C:extracellular matrix"/>
    <property type="evidence" value="ECO:0007669"/>
    <property type="project" value="InterPro"/>
</dbReference>
<feature type="domain" description="Peptidase metallopeptidase" evidence="5">
    <location>
        <begin position="76"/>
        <end position="243"/>
    </location>
</feature>
<dbReference type="SUPFAM" id="SSF55486">
    <property type="entry name" value="Metalloproteases ('zincins'), catalytic domain"/>
    <property type="match status" value="1"/>
</dbReference>
<dbReference type="Pfam" id="PF00413">
    <property type="entry name" value="Peptidase_M10"/>
    <property type="match status" value="1"/>
</dbReference>
<dbReference type="GO" id="GO:0008270">
    <property type="term" value="F:zinc ion binding"/>
    <property type="evidence" value="ECO:0007669"/>
    <property type="project" value="InterPro"/>
</dbReference>
<dbReference type="GO" id="GO:0006508">
    <property type="term" value="P:proteolysis"/>
    <property type="evidence" value="ECO:0007669"/>
    <property type="project" value="UniProtKB-KW"/>
</dbReference>
<accession>L7W0Z4</accession>
<dbReference type="InterPro" id="IPR001818">
    <property type="entry name" value="Pept_M10_metallopeptidase"/>
</dbReference>
<dbReference type="SMART" id="SM00235">
    <property type="entry name" value="ZnMc"/>
    <property type="match status" value="1"/>
</dbReference>
<dbReference type="AlphaFoldDB" id="L7W0Z4"/>
<keyword evidence="3" id="KW-0378">Hydrolase</keyword>
<evidence type="ECO:0000256" key="1">
    <source>
        <dbReference type="ARBA" id="ARBA00022670"/>
    </source>
</evidence>
<proteinExistence type="predicted"/>
<keyword evidence="1" id="KW-0645">Protease</keyword>
<organism evidence="6">
    <name type="scientific">uncultured bacterium A1Q1_fos_1060</name>
    <dbReference type="NCBI Taxonomy" id="1256540"/>
    <lineage>
        <taxon>Bacteria</taxon>
        <taxon>environmental samples</taxon>
    </lineage>
</organism>
<sequence>MLGVSMILTMGLLVWWVQGSEPTLYVTDSDGVWRPRVSDQALPEGAGAGSTRILDEQIAGEGGAVQFIRMQEDGQRPVTFDPCAKIKVEVNYDTAPENGRELTENAIAEVQELTALKFEIIGETDRDVSFGRDLHLGQPVRISWTDSRRQPSLEGDVLGMAGAVPVSMGVSGTWFLTGQVALDGPDLRRMPDKRVSAVIKHELAHLVGLDHVDDRNELMYPTLGRRTEFGVGDRRGLAELGAGGCMTTRTYSD</sequence>